<feature type="domain" description="Anti-sigma K factor RskA C-terminal" evidence="3">
    <location>
        <begin position="117"/>
        <end position="263"/>
    </location>
</feature>
<feature type="compositionally biased region" description="Low complexity" evidence="1">
    <location>
        <begin position="251"/>
        <end position="262"/>
    </location>
</feature>
<feature type="compositionally biased region" description="Low complexity" evidence="1">
    <location>
        <begin position="73"/>
        <end position="88"/>
    </location>
</feature>
<keyword evidence="2" id="KW-0472">Membrane</keyword>
<feature type="compositionally biased region" description="Basic and acidic residues" evidence="1">
    <location>
        <begin position="89"/>
        <end position="99"/>
    </location>
</feature>
<dbReference type="Pfam" id="PF10099">
    <property type="entry name" value="RskA_C"/>
    <property type="match status" value="1"/>
</dbReference>
<dbReference type="PANTHER" id="PTHR37461:SF1">
    <property type="entry name" value="ANTI-SIGMA-K FACTOR RSKA"/>
    <property type="match status" value="1"/>
</dbReference>
<accession>A0ABQ1NNX1</accession>
<feature type="region of interest" description="Disordered" evidence="1">
    <location>
        <begin position="47"/>
        <end position="99"/>
    </location>
</feature>
<dbReference type="PANTHER" id="PTHR37461">
    <property type="entry name" value="ANTI-SIGMA-K FACTOR RSKA"/>
    <property type="match status" value="1"/>
</dbReference>
<keyword evidence="2" id="KW-0812">Transmembrane</keyword>
<keyword evidence="2" id="KW-1133">Transmembrane helix</keyword>
<protein>
    <recommendedName>
        <fullName evidence="3">Anti-sigma K factor RskA C-terminal domain-containing protein</fullName>
    </recommendedName>
</protein>
<comment type="caution">
    <text evidence="4">The sequence shown here is derived from an EMBL/GenBank/DDBJ whole genome shotgun (WGS) entry which is preliminary data.</text>
</comment>
<feature type="region of interest" description="Disordered" evidence="1">
    <location>
        <begin position="1"/>
        <end position="31"/>
    </location>
</feature>
<organism evidence="4 5">
    <name type="scientific">Tersicoccus solisilvae</name>
    <dbReference type="NCBI Taxonomy" id="1882339"/>
    <lineage>
        <taxon>Bacteria</taxon>
        <taxon>Bacillati</taxon>
        <taxon>Actinomycetota</taxon>
        <taxon>Actinomycetes</taxon>
        <taxon>Micrococcales</taxon>
        <taxon>Micrococcaceae</taxon>
        <taxon>Tersicoccus</taxon>
    </lineage>
</organism>
<keyword evidence="5" id="KW-1185">Reference proteome</keyword>
<name>A0ABQ1NNX1_9MICC</name>
<feature type="region of interest" description="Disordered" evidence="1">
    <location>
        <begin position="250"/>
        <end position="269"/>
    </location>
</feature>
<dbReference type="InterPro" id="IPR018764">
    <property type="entry name" value="RskA_C"/>
</dbReference>
<proteinExistence type="predicted"/>
<evidence type="ECO:0000313" key="5">
    <source>
        <dbReference type="Proteomes" id="UP000597761"/>
    </source>
</evidence>
<feature type="transmembrane region" description="Helical" evidence="2">
    <location>
        <begin position="114"/>
        <end position="135"/>
    </location>
</feature>
<dbReference type="Proteomes" id="UP000597761">
    <property type="component" value="Unassembled WGS sequence"/>
</dbReference>
<dbReference type="InterPro" id="IPR051474">
    <property type="entry name" value="Anti-sigma-K/W_factor"/>
</dbReference>
<evidence type="ECO:0000313" key="4">
    <source>
        <dbReference type="EMBL" id="GGC80080.1"/>
    </source>
</evidence>
<dbReference type="EMBL" id="BMJI01000001">
    <property type="protein sequence ID" value="GGC80080.1"/>
    <property type="molecule type" value="Genomic_DNA"/>
</dbReference>
<evidence type="ECO:0000256" key="1">
    <source>
        <dbReference type="SAM" id="MobiDB-lite"/>
    </source>
</evidence>
<sequence>MSEQHDDHGPDFSDVEAELGLGLPPLPPPPALKARVLAAIADLPQQAPARAEAPTEPQRVTPLPVTRPHETVPGPAGRAPGDGAGADTAADRPEPVHDGRDADVVQLRRWRRTAAWLGAAAAVLLVAGVALGGWASSLNQQRVDAEQRLSDQAARQNAALEVFTAPDAVIRAAQAGTGGSVSIASSKSLNRSAVISRDLPALSANQTYELWYLTGQQARAAGTFSASGGVAYTSLEGRLDGATHIGMTVEPAGGSPAPTTTPIVVQPTA</sequence>
<dbReference type="RefSeq" id="WP_188665381.1">
    <property type="nucleotide sequence ID" value="NZ_BMJI01000001.1"/>
</dbReference>
<evidence type="ECO:0000256" key="2">
    <source>
        <dbReference type="SAM" id="Phobius"/>
    </source>
</evidence>
<evidence type="ECO:0000259" key="3">
    <source>
        <dbReference type="Pfam" id="PF10099"/>
    </source>
</evidence>
<gene>
    <name evidence="4" type="ORF">GCM10011512_03450</name>
</gene>
<feature type="compositionally biased region" description="Basic and acidic residues" evidence="1">
    <location>
        <begin position="1"/>
        <end position="11"/>
    </location>
</feature>
<reference evidence="5" key="1">
    <citation type="journal article" date="2019" name="Int. J. Syst. Evol. Microbiol.">
        <title>The Global Catalogue of Microorganisms (GCM) 10K type strain sequencing project: providing services to taxonomists for standard genome sequencing and annotation.</title>
        <authorList>
            <consortium name="The Broad Institute Genomics Platform"/>
            <consortium name="The Broad Institute Genome Sequencing Center for Infectious Disease"/>
            <person name="Wu L."/>
            <person name="Ma J."/>
        </authorList>
    </citation>
    <scope>NUCLEOTIDE SEQUENCE [LARGE SCALE GENOMIC DNA]</scope>
    <source>
        <strain evidence="5">CGMCC 1.15480</strain>
    </source>
</reference>